<dbReference type="Gene3D" id="1.10.10.10">
    <property type="entry name" value="Winged helix-like DNA-binding domain superfamily/Winged helix DNA-binding domain"/>
    <property type="match status" value="1"/>
</dbReference>
<keyword evidence="2" id="KW-0238">DNA-binding</keyword>
<evidence type="ECO:0000256" key="2">
    <source>
        <dbReference type="ARBA" id="ARBA00023125"/>
    </source>
</evidence>
<dbReference type="InterPro" id="IPR036390">
    <property type="entry name" value="WH_DNA-bd_sf"/>
</dbReference>
<name>A0A512AWV6_9BACT</name>
<protein>
    <submittedName>
        <fullName evidence="5">MarR family transcriptional regulator</fullName>
    </submittedName>
</protein>
<keyword evidence="3" id="KW-0804">Transcription</keyword>
<dbReference type="PANTHER" id="PTHR42756">
    <property type="entry name" value="TRANSCRIPTIONAL REGULATOR, MARR"/>
    <property type="match status" value="1"/>
</dbReference>
<dbReference type="SMART" id="SM00347">
    <property type="entry name" value="HTH_MARR"/>
    <property type="match status" value="1"/>
</dbReference>
<dbReference type="RefSeq" id="WP_146896963.1">
    <property type="nucleotide sequence ID" value="NZ_BJYS01000009.1"/>
</dbReference>
<dbReference type="SUPFAM" id="SSF46785">
    <property type="entry name" value="Winged helix' DNA-binding domain"/>
    <property type="match status" value="1"/>
</dbReference>
<evidence type="ECO:0000259" key="4">
    <source>
        <dbReference type="PROSITE" id="PS50995"/>
    </source>
</evidence>
<gene>
    <name evidence="5" type="ORF">AAE02nite_16510</name>
</gene>
<dbReference type="PANTHER" id="PTHR42756:SF1">
    <property type="entry name" value="TRANSCRIPTIONAL REPRESSOR OF EMRAB OPERON"/>
    <property type="match status" value="1"/>
</dbReference>
<comment type="caution">
    <text evidence="5">The sequence shown here is derived from an EMBL/GenBank/DDBJ whole genome shotgun (WGS) entry which is preliminary data.</text>
</comment>
<feature type="domain" description="HTH marR-type" evidence="4">
    <location>
        <begin position="8"/>
        <end position="145"/>
    </location>
</feature>
<evidence type="ECO:0000256" key="3">
    <source>
        <dbReference type="ARBA" id="ARBA00023163"/>
    </source>
</evidence>
<dbReference type="InterPro" id="IPR023187">
    <property type="entry name" value="Tscrpt_reg_MarR-type_CS"/>
</dbReference>
<dbReference type="PROSITE" id="PS50995">
    <property type="entry name" value="HTH_MARR_2"/>
    <property type="match status" value="1"/>
</dbReference>
<proteinExistence type="predicted"/>
<evidence type="ECO:0000256" key="1">
    <source>
        <dbReference type="ARBA" id="ARBA00023015"/>
    </source>
</evidence>
<dbReference type="GO" id="GO:0003700">
    <property type="term" value="F:DNA-binding transcription factor activity"/>
    <property type="evidence" value="ECO:0007669"/>
    <property type="project" value="InterPro"/>
</dbReference>
<dbReference type="InterPro" id="IPR036388">
    <property type="entry name" value="WH-like_DNA-bd_sf"/>
</dbReference>
<dbReference type="PROSITE" id="PS01117">
    <property type="entry name" value="HTH_MARR_1"/>
    <property type="match status" value="1"/>
</dbReference>
<dbReference type="InterPro" id="IPR000835">
    <property type="entry name" value="HTH_MarR-typ"/>
</dbReference>
<dbReference type="AlphaFoldDB" id="A0A512AWV6"/>
<dbReference type="Pfam" id="PF01047">
    <property type="entry name" value="MarR"/>
    <property type="match status" value="1"/>
</dbReference>
<evidence type="ECO:0000313" key="6">
    <source>
        <dbReference type="Proteomes" id="UP000321532"/>
    </source>
</evidence>
<dbReference type="GO" id="GO:0003677">
    <property type="term" value="F:DNA binding"/>
    <property type="evidence" value="ECO:0007669"/>
    <property type="project" value="UniProtKB-KW"/>
</dbReference>
<keyword evidence="1" id="KW-0805">Transcription regulation</keyword>
<organism evidence="5 6">
    <name type="scientific">Adhaeribacter aerolatus</name>
    <dbReference type="NCBI Taxonomy" id="670289"/>
    <lineage>
        <taxon>Bacteria</taxon>
        <taxon>Pseudomonadati</taxon>
        <taxon>Bacteroidota</taxon>
        <taxon>Cytophagia</taxon>
        <taxon>Cytophagales</taxon>
        <taxon>Hymenobacteraceae</taxon>
        <taxon>Adhaeribacter</taxon>
    </lineage>
</organism>
<dbReference type="PRINTS" id="PR00598">
    <property type="entry name" value="HTHMARR"/>
</dbReference>
<sequence length="152" mass="17748">MEVRKENLVTFIREMARLNLMFKGFIRQKFKENNIDLTSEMMQVMVQLWKKDGINQQEIANATVKDKASLTYLIDNLVRRDLVARTEDENDRRNKLIFLTEEGHKLKKKVEPWIEEMYTLAGKNLTAEIVGKGITLLETISQNLEGQKVDMS</sequence>
<dbReference type="EMBL" id="BJYS01000009">
    <property type="protein sequence ID" value="GEO03987.1"/>
    <property type="molecule type" value="Genomic_DNA"/>
</dbReference>
<dbReference type="OrthoDB" id="996843at2"/>
<accession>A0A512AWV6</accession>
<keyword evidence="6" id="KW-1185">Reference proteome</keyword>
<dbReference type="Proteomes" id="UP000321532">
    <property type="component" value="Unassembled WGS sequence"/>
</dbReference>
<reference evidence="5 6" key="1">
    <citation type="submission" date="2019-07" db="EMBL/GenBank/DDBJ databases">
        <title>Whole genome shotgun sequence of Adhaeribacter aerolatus NBRC 106133.</title>
        <authorList>
            <person name="Hosoyama A."/>
            <person name="Uohara A."/>
            <person name="Ohji S."/>
            <person name="Ichikawa N."/>
        </authorList>
    </citation>
    <scope>NUCLEOTIDE SEQUENCE [LARGE SCALE GENOMIC DNA]</scope>
    <source>
        <strain evidence="5 6">NBRC 106133</strain>
    </source>
</reference>
<evidence type="ECO:0000313" key="5">
    <source>
        <dbReference type="EMBL" id="GEO03987.1"/>
    </source>
</evidence>